<sequence length="60" mass="6631">MVRSSLSSKLVLPRRRALSVGPAHERENEVDEAPLPLWQPGDPWRPVSRGKSVQDQGVAS</sequence>
<comment type="caution">
    <text evidence="2">The sequence shown here is derived from an EMBL/GenBank/DDBJ whole genome shotgun (WGS) entry which is preliminary data.</text>
</comment>
<evidence type="ECO:0000256" key="1">
    <source>
        <dbReference type="SAM" id="MobiDB-lite"/>
    </source>
</evidence>
<organism evidence="2 3">
    <name type="scientific">Sorangium cellulosum</name>
    <name type="common">Polyangium cellulosum</name>
    <dbReference type="NCBI Taxonomy" id="56"/>
    <lineage>
        <taxon>Bacteria</taxon>
        <taxon>Pseudomonadati</taxon>
        <taxon>Myxococcota</taxon>
        <taxon>Polyangia</taxon>
        <taxon>Polyangiales</taxon>
        <taxon>Polyangiaceae</taxon>
        <taxon>Sorangium</taxon>
    </lineage>
</organism>
<evidence type="ECO:0000313" key="3">
    <source>
        <dbReference type="Proteomes" id="UP000075502"/>
    </source>
</evidence>
<accession>A0A150TQC3</accession>
<evidence type="ECO:0000313" key="2">
    <source>
        <dbReference type="EMBL" id="KYG06901.1"/>
    </source>
</evidence>
<name>A0A150TQC3_SORCE</name>
<feature type="region of interest" description="Disordered" evidence="1">
    <location>
        <begin position="1"/>
        <end position="60"/>
    </location>
</feature>
<dbReference type="AlphaFoldDB" id="A0A150TQC3"/>
<dbReference type="EMBL" id="JEME01001532">
    <property type="protein sequence ID" value="KYG06901.1"/>
    <property type="molecule type" value="Genomic_DNA"/>
</dbReference>
<protein>
    <submittedName>
        <fullName evidence="2">Uncharacterized protein</fullName>
    </submittedName>
</protein>
<proteinExistence type="predicted"/>
<feature type="compositionally biased region" description="Polar residues" evidence="1">
    <location>
        <begin position="51"/>
        <end position="60"/>
    </location>
</feature>
<dbReference type="Proteomes" id="UP000075502">
    <property type="component" value="Unassembled WGS sequence"/>
</dbReference>
<gene>
    <name evidence="2" type="ORF">BE21_32220</name>
</gene>
<reference evidence="2 3" key="1">
    <citation type="submission" date="2014-02" db="EMBL/GenBank/DDBJ databases">
        <title>The small core and large imbalanced accessory genome model reveals a collaborative survival strategy of Sorangium cellulosum strains in nature.</title>
        <authorList>
            <person name="Han K."/>
            <person name="Peng R."/>
            <person name="Blom J."/>
            <person name="Li Y.-Z."/>
        </authorList>
    </citation>
    <scope>NUCLEOTIDE SEQUENCE [LARGE SCALE GENOMIC DNA]</scope>
    <source>
        <strain evidence="2 3">So0007-03</strain>
    </source>
</reference>